<protein>
    <submittedName>
        <fullName evidence="3">Uncharacterized protein</fullName>
    </submittedName>
</protein>
<dbReference type="Gene3D" id="2.60.120.260">
    <property type="entry name" value="Galactose-binding domain-like"/>
    <property type="match status" value="1"/>
</dbReference>
<name>A0A4Q1BUA0_TREME</name>
<feature type="region of interest" description="Disordered" evidence="1">
    <location>
        <begin position="619"/>
        <end position="655"/>
    </location>
</feature>
<evidence type="ECO:0000256" key="1">
    <source>
        <dbReference type="SAM" id="MobiDB-lite"/>
    </source>
</evidence>
<comment type="caution">
    <text evidence="3">The sequence shown here is derived from an EMBL/GenBank/DDBJ whole genome shotgun (WGS) entry which is preliminary data.</text>
</comment>
<keyword evidence="2" id="KW-0472">Membrane</keyword>
<feature type="transmembrane region" description="Helical" evidence="2">
    <location>
        <begin position="355"/>
        <end position="379"/>
    </location>
</feature>
<evidence type="ECO:0000313" key="3">
    <source>
        <dbReference type="EMBL" id="RXK41671.1"/>
    </source>
</evidence>
<evidence type="ECO:0000313" key="4">
    <source>
        <dbReference type="Proteomes" id="UP000289152"/>
    </source>
</evidence>
<organism evidence="3 4">
    <name type="scientific">Tremella mesenterica</name>
    <name type="common">Jelly fungus</name>
    <dbReference type="NCBI Taxonomy" id="5217"/>
    <lineage>
        <taxon>Eukaryota</taxon>
        <taxon>Fungi</taxon>
        <taxon>Dikarya</taxon>
        <taxon>Basidiomycota</taxon>
        <taxon>Agaricomycotina</taxon>
        <taxon>Tremellomycetes</taxon>
        <taxon>Tremellales</taxon>
        <taxon>Tremellaceae</taxon>
        <taxon>Tremella</taxon>
    </lineage>
</organism>
<dbReference type="InParanoid" id="A0A4Q1BUA0"/>
<feature type="region of interest" description="Disordered" evidence="1">
    <location>
        <begin position="91"/>
        <end position="118"/>
    </location>
</feature>
<gene>
    <name evidence="3" type="ORF">M231_00906</name>
</gene>
<dbReference type="Proteomes" id="UP000289152">
    <property type="component" value="Unassembled WGS sequence"/>
</dbReference>
<feature type="compositionally biased region" description="Basic and acidic residues" evidence="1">
    <location>
        <begin position="97"/>
        <end position="111"/>
    </location>
</feature>
<dbReference type="AlphaFoldDB" id="A0A4Q1BUA0"/>
<accession>A0A4Q1BUA0</accession>
<evidence type="ECO:0000256" key="2">
    <source>
        <dbReference type="SAM" id="Phobius"/>
    </source>
</evidence>
<reference evidence="3 4" key="1">
    <citation type="submission" date="2016-06" db="EMBL/GenBank/DDBJ databases">
        <title>Evolution of pathogenesis and genome organization in the Tremellales.</title>
        <authorList>
            <person name="Cuomo C."/>
            <person name="Litvintseva A."/>
            <person name="Heitman J."/>
            <person name="Chen Y."/>
            <person name="Sun S."/>
            <person name="Springer D."/>
            <person name="Dromer F."/>
            <person name="Young S."/>
            <person name="Zeng Q."/>
            <person name="Chapman S."/>
            <person name="Gujja S."/>
            <person name="Saif S."/>
            <person name="Birren B."/>
        </authorList>
    </citation>
    <scope>NUCLEOTIDE SEQUENCE [LARGE SCALE GENOMIC DNA]</scope>
    <source>
        <strain evidence="3 4">ATCC 28783</strain>
    </source>
</reference>
<feature type="compositionally biased region" description="Basic and acidic residues" evidence="1">
    <location>
        <begin position="635"/>
        <end position="645"/>
    </location>
</feature>
<keyword evidence="2" id="KW-0812">Transmembrane</keyword>
<proteinExistence type="predicted"/>
<keyword evidence="4" id="KW-1185">Reference proteome</keyword>
<keyword evidence="2" id="KW-1133">Transmembrane helix</keyword>
<dbReference type="OrthoDB" id="2563669at2759"/>
<dbReference type="VEuPathDB" id="FungiDB:TREMEDRAFT_20077"/>
<dbReference type="EMBL" id="SDIL01000006">
    <property type="protein sequence ID" value="RXK41671.1"/>
    <property type="molecule type" value="Genomic_DNA"/>
</dbReference>
<sequence length="655" mass="72028">MGWGMWNGTGVNGSDPGWWTVAQEASVEMNFTGTGLTFDLTLSDPSKYETIITINSTVPPASAISNDTSVSSLPWGRHMFRLNLTRVSSNTSQSLTKKSDRTQRSDVDHTRFSSLPKTRPYSHLEDTSRIHNFDRAQQVNDESDFLDIGGSFQETDLGWAKLNGVVGQMGSSQTSGSRNETIDDTAWRDWRVVLTPGWNMLEGPTGASNWIDNTDVQNELPTLSNDYNSSISFTSQPDAATTILFSGSAFWAYGISGPEEGTYEVGLDGQSQGVFNASTPQRVYSSVLFHTSGLKEGNHSVVLKNKDGRLSFDKAVIWSGLTFAPIVNTNTSSTPVSTPSSTPNAIVNHRLDIPAIAGISAGAAALILLVLLWAIWACVRRRRRSFTAHQADPKMTTFWRWSANKSKTSSNFFRLATPTSATFDPHFRFPSPSSLLYPHPQTFPINTNIFNGSQKGKSFFKFSSPVKTPTSLPDTIISEVNVQRSNHPFRTHPSGQITNEVIEKNVISRMKGAEVIVNPLDGGNINRMKSFQKENTLSPAISTALSGQTNSPLTQLRLEHDESYFPKMKSKASISSKMTFGMSELGGILDGYKITSIDRNDKNDLKAFLDQGPPEEIGKTFVDLEQQPSKKRFFGKSEGRPKSSESARMGGKGYF</sequence>